<keyword evidence="2" id="KW-1185">Reference proteome</keyword>
<dbReference type="OrthoDB" id="2520703at2759"/>
<dbReference type="Proteomes" id="UP000316270">
    <property type="component" value="Chromosome 15"/>
</dbReference>
<name>A0A517LL83_9PEZI</name>
<gene>
    <name evidence="1" type="ORF">FKW77_003899</name>
</gene>
<evidence type="ECO:0008006" key="3">
    <source>
        <dbReference type="Google" id="ProtNLM"/>
    </source>
</evidence>
<protein>
    <recommendedName>
        <fullName evidence="3">F-box domain-containing protein</fullName>
    </recommendedName>
</protein>
<dbReference type="STRING" id="50376.A0A517LL83"/>
<dbReference type="SUPFAM" id="SSF52047">
    <property type="entry name" value="RNI-like"/>
    <property type="match status" value="1"/>
</dbReference>
<accession>A0A517LL83</accession>
<organism evidence="1 2">
    <name type="scientific">Venturia effusa</name>
    <dbReference type="NCBI Taxonomy" id="50376"/>
    <lineage>
        <taxon>Eukaryota</taxon>
        <taxon>Fungi</taxon>
        <taxon>Dikarya</taxon>
        <taxon>Ascomycota</taxon>
        <taxon>Pezizomycotina</taxon>
        <taxon>Dothideomycetes</taxon>
        <taxon>Pleosporomycetidae</taxon>
        <taxon>Venturiales</taxon>
        <taxon>Venturiaceae</taxon>
        <taxon>Venturia</taxon>
    </lineage>
</organism>
<dbReference type="EMBL" id="CP042199">
    <property type="protein sequence ID" value="QDS76402.1"/>
    <property type="molecule type" value="Genomic_DNA"/>
</dbReference>
<evidence type="ECO:0000313" key="1">
    <source>
        <dbReference type="EMBL" id="QDS76402.1"/>
    </source>
</evidence>
<dbReference type="AlphaFoldDB" id="A0A517LL83"/>
<proteinExistence type="predicted"/>
<sequence>MGSMAPPGTSLNDLPDEMIVKIIENVRLTCTLYNLSLTSHRLYRITLPFLYVRISHYMYQEPKRLHSAIRTLIRRPDLAAKVQYVALRDPIQNDSFFDLKSWAVWAAVKYNASLESEDASRFFSAANNLIGDFVARDRLIEKEEAHAALLVALLPGLRHLHIENPNLVNEPARFGMDHLILDILQPQIEKGAILQELETLTAVTARLEGGQGGFRLASIASFFLLPKLRSVIGVACFEPEDELFVNFDPPRRSSAVRELRFRRSAICPLGLSEMLESCKAVEVFDCDWAGLSVGWVEINFPLLLKALESHKETLRELTLDTAKHFDSWPESDDGLVPPLGPALQTFKKLRKLDVPASALIGYDENDVGGYEKLKDILPPNLEELKVNEFAPRLVEMVEELVPHCTTLLPKLRKLIISRIHAGDADVEDDLERKFKEMAPGVRLSFVDRREIDHFDGSIASGGI</sequence>
<reference evidence="1 2" key="1">
    <citation type="submission" date="2019-07" db="EMBL/GenBank/DDBJ databases">
        <title>Finished genome of Venturia effusa.</title>
        <authorList>
            <person name="Young C.A."/>
            <person name="Cox M.P."/>
            <person name="Ganley A.R.D."/>
            <person name="David W.J."/>
        </authorList>
    </citation>
    <scope>NUCLEOTIDE SEQUENCE [LARGE SCALE GENOMIC DNA]</scope>
    <source>
        <strain evidence="2">albino</strain>
    </source>
</reference>
<evidence type="ECO:0000313" key="2">
    <source>
        <dbReference type="Proteomes" id="UP000316270"/>
    </source>
</evidence>